<protein>
    <submittedName>
        <fullName evidence="2">Uncharacterized protein</fullName>
    </submittedName>
</protein>
<keyword evidence="3" id="KW-1185">Reference proteome</keyword>
<comment type="caution">
    <text evidence="2">The sequence shown here is derived from an EMBL/GenBank/DDBJ whole genome shotgun (WGS) entry which is preliminary data.</text>
</comment>
<proteinExistence type="predicted"/>
<evidence type="ECO:0000313" key="2">
    <source>
        <dbReference type="EMBL" id="CAE8597061.1"/>
    </source>
</evidence>
<gene>
    <name evidence="2" type="ORF">PGLA1383_LOCUS15514</name>
</gene>
<reference evidence="2" key="1">
    <citation type="submission" date="2021-02" db="EMBL/GenBank/DDBJ databases">
        <authorList>
            <person name="Dougan E. K."/>
            <person name="Rhodes N."/>
            <person name="Thang M."/>
            <person name="Chan C."/>
        </authorList>
    </citation>
    <scope>NUCLEOTIDE SEQUENCE</scope>
</reference>
<feature type="compositionally biased region" description="Polar residues" evidence="1">
    <location>
        <begin position="10"/>
        <end position="23"/>
    </location>
</feature>
<sequence length="100" mass="10612">MTDEEPAEASHTQAVQTQDPLTPSVGSVTVVNATALPLSSSDLDEPAPAVLANGTVVHKPTVLGCPKMCFERDVYGNIDCAIISAAFWWYYAACCSCCCR</sequence>
<evidence type="ECO:0000313" key="3">
    <source>
        <dbReference type="Proteomes" id="UP000654075"/>
    </source>
</evidence>
<feature type="region of interest" description="Disordered" evidence="1">
    <location>
        <begin position="1"/>
        <end position="23"/>
    </location>
</feature>
<organism evidence="2 3">
    <name type="scientific">Polarella glacialis</name>
    <name type="common">Dinoflagellate</name>
    <dbReference type="NCBI Taxonomy" id="89957"/>
    <lineage>
        <taxon>Eukaryota</taxon>
        <taxon>Sar</taxon>
        <taxon>Alveolata</taxon>
        <taxon>Dinophyceae</taxon>
        <taxon>Suessiales</taxon>
        <taxon>Suessiaceae</taxon>
        <taxon>Polarella</taxon>
    </lineage>
</organism>
<dbReference type="EMBL" id="CAJNNV010009137">
    <property type="protein sequence ID" value="CAE8597061.1"/>
    <property type="molecule type" value="Genomic_DNA"/>
</dbReference>
<name>A0A813E996_POLGL</name>
<evidence type="ECO:0000256" key="1">
    <source>
        <dbReference type="SAM" id="MobiDB-lite"/>
    </source>
</evidence>
<dbReference type="Proteomes" id="UP000654075">
    <property type="component" value="Unassembled WGS sequence"/>
</dbReference>
<dbReference type="AlphaFoldDB" id="A0A813E996"/>
<accession>A0A813E996</accession>